<dbReference type="Gene3D" id="1.10.1740.10">
    <property type="match status" value="1"/>
</dbReference>
<evidence type="ECO:0000313" key="7">
    <source>
        <dbReference type="EMBL" id="OPJ61320.1"/>
    </source>
</evidence>
<evidence type="ECO:0000256" key="2">
    <source>
        <dbReference type="ARBA" id="ARBA00023015"/>
    </source>
</evidence>
<dbReference type="NCBIfam" id="TIGR02937">
    <property type="entry name" value="sigma70-ECF"/>
    <property type="match status" value="1"/>
</dbReference>
<dbReference type="GO" id="GO:0016987">
    <property type="term" value="F:sigma factor activity"/>
    <property type="evidence" value="ECO:0007669"/>
    <property type="project" value="UniProtKB-KW"/>
</dbReference>
<dbReference type="AlphaFoldDB" id="A0A1V4INE3"/>
<dbReference type="STRING" id="1450648.CLORY_23600"/>
<dbReference type="SUPFAM" id="SSF88946">
    <property type="entry name" value="Sigma2 domain of RNA polymerase sigma factors"/>
    <property type="match status" value="1"/>
</dbReference>
<evidence type="ECO:0000259" key="6">
    <source>
        <dbReference type="Pfam" id="PF08281"/>
    </source>
</evidence>
<protein>
    <submittedName>
        <fullName evidence="7">ECF RNA polymerase sigma factor SigW</fullName>
    </submittedName>
</protein>
<dbReference type="PANTHER" id="PTHR43133">
    <property type="entry name" value="RNA POLYMERASE ECF-TYPE SIGMA FACTO"/>
    <property type="match status" value="1"/>
</dbReference>
<sequence length="165" mass="19732">MKVKFGMNENAIREILDTYGDTVYKIAFSYCKNRSDAEDIYQEVFVKYFQHGEVFESNTHEKAWLIRVTINCSKSFLRSSWYKRVVPIDDKQEELVFIEENNDLLKAVLELPSKYREVIHLYYYEGYSTKEISSILSRKETTVRTQLQRGRDILKLKLKEELIYE</sequence>
<dbReference type="GO" id="GO:0006352">
    <property type="term" value="P:DNA-templated transcription initiation"/>
    <property type="evidence" value="ECO:0007669"/>
    <property type="project" value="InterPro"/>
</dbReference>
<dbReference type="EMBL" id="MZGV01000023">
    <property type="protein sequence ID" value="OPJ61320.1"/>
    <property type="molecule type" value="Genomic_DNA"/>
</dbReference>
<dbReference type="InterPro" id="IPR013324">
    <property type="entry name" value="RNA_pol_sigma_r3/r4-like"/>
</dbReference>
<evidence type="ECO:0000259" key="5">
    <source>
        <dbReference type="Pfam" id="PF04542"/>
    </source>
</evidence>
<comment type="similarity">
    <text evidence="1">Belongs to the sigma-70 factor family. ECF subfamily.</text>
</comment>
<name>A0A1V4INE3_9CLOT</name>
<dbReference type="Gene3D" id="1.10.10.10">
    <property type="entry name" value="Winged helix-like DNA-binding domain superfamily/Winged helix DNA-binding domain"/>
    <property type="match status" value="1"/>
</dbReference>
<dbReference type="Pfam" id="PF04542">
    <property type="entry name" value="Sigma70_r2"/>
    <property type="match status" value="1"/>
</dbReference>
<reference evidence="7 8" key="1">
    <citation type="submission" date="2017-03" db="EMBL/GenBank/DDBJ databases">
        <title>Genome sequence of Clostridium oryzae DSM 28571.</title>
        <authorList>
            <person name="Poehlein A."/>
            <person name="Daniel R."/>
        </authorList>
    </citation>
    <scope>NUCLEOTIDE SEQUENCE [LARGE SCALE GENOMIC DNA]</scope>
    <source>
        <strain evidence="7 8">DSM 28571</strain>
    </source>
</reference>
<dbReference type="SUPFAM" id="SSF88659">
    <property type="entry name" value="Sigma3 and sigma4 domains of RNA polymerase sigma factors"/>
    <property type="match status" value="1"/>
</dbReference>
<dbReference type="Proteomes" id="UP000190080">
    <property type="component" value="Unassembled WGS sequence"/>
</dbReference>
<keyword evidence="2" id="KW-0805">Transcription regulation</keyword>
<evidence type="ECO:0000256" key="4">
    <source>
        <dbReference type="ARBA" id="ARBA00023163"/>
    </source>
</evidence>
<accession>A0A1V4INE3</accession>
<dbReference type="InterPro" id="IPR014284">
    <property type="entry name" value="RNA_pol_sigma-70_dom"/>
</dbReference>
<keyword evidence="8" id="KW-1185">Reference proteome</keyword>
<dbReference type="InterPro" id="IPR007627">
    <property type="entry name" value="RNA_pol_sigma70_r2"/>
</dbReference>
<evidence type="ECO:0000256" key="3">
    <source>
        <dbReference type="ARBA" id="ARBA00023082"/>
    </source>
</evidence>
<dbReference type="Pfam" id="PF08281">
    <property type="entry name" value="Sigma70_r4_2"/>
    <property type="match status" value="1"/>
</dbReference>
<organism evidence="7 8">
    <name type="scientific">Clostridium oryzae</name>
    <dbReference type="NCBI Taxonomy" id="1450648"/>
    <lineage>
        <taxon>Bacteria</taxon>
        <taxon>Bacillati</taxon>
        <taxon>Bacillota</taxon>
        <taxon>Clostridia</taxon>
        <taxon>Eubacteriales</taxon>
        <taxon>Clostridiaceae</taxon>
        <taxon>Clostridium</taxon>
    </lineage>
</organism>
<comment type="caution">
    <text evidence="7">The sequence shown here is derived from an EMBL/GenBank/DDBJ whole genome shotgun (WGS) entry which is preliminary data.</text>
</comment>
<evidence type="ECO:0000256" key="1">
    <source>
        <dbReference type="ARBA" id="ARBA00010641"/>
    </source>
</evidence>
<dbReference type="InterPro" id="IPR013325">
    <property type="entry name" value="RNA_pol_sigma_r2"/>
</dbReference>
<feature type="domain" description="RNA polymerase sigma-70 region 2" evidence="5">
    <location>
        <begin position="17"/>
        <end position="81"/>
    </location>
</feature>
<dbReference type="InterPro" id="IPR036388">
    <property type="entry name" value="WH-like_DNA-bd_sf"/>
</dbReference>
<dbReference type="GO" id="GO:0003677">
    <property type="term" value="F:DNA binding"/>
    <property type="evidence" value="ECO:0007669"/>
    <property type="project" value="InterPro"/>
</dbReference>
<keyword evidence="3" id="KW-0731">Sigma factor</keyword>
<dbReference type="InterPro" id="IPR039425">
    <property type="entry name" value="RNA_pol_sigma-70-like"/>
</dbReference>
<dbReference type="CDD" id="cd06171">
    <property type="entry name" value="Sigma70_r4"/>
    <property type="match status" value="1"/>
</dbReference>
<keyword evidence="4" id="KW-0804">Transcription</keyword>
<dbReference type="RefSeq" id="WP_242954405.1">
    <property type="nucleotide sequence ID" value="NZ_MZGV01000023.1"/>
</dbReference>
<dbReference type="InterPro" id="IPR013249">
    <property type="entry name" value="RNA_pol_sigma70_r4_t2"/>
</dbReference>
<feature type="domain" description="RNA polymerase sigma factor 70 region 4 type 2" evidence="6">
    <location>
        <begin position="103"/>
        <end position="151"/>
    </location>
</feature>
<proteinExistence type="inferred from homology"/>
<dbReference type="PANTHER" id="PTHR43133:SF60">
    <property type="entry name" value="RNA POLYMERASE SIGMA FACTOR SIGV"/>
    <property type="match status" value="1"/>
</dbReference>
<gene>
    <name evidence="7" type="primary">sigW_5</name>
    <name evidence="7" type="ORF">CLORY_23600</name>
</gene>
<evidence type="ECO:0000313" key="8">
    <source>
        <dbReference type="Proteomes" id="UP000190080"/>
    </source>
</evidence>